<dbReference type="EMBL" id="LLXI01001801">
    <property type="protein sequence ID" value="PKY55189.1"/>
    <property type="molecule type" value="Genomic_DNA"/>
</dbReference>
<proteinExistence type="predicted"/>
<protein>
    <submittedName>
        <fullName evidence="1">Uncharacterized protein</fullName>
    </submittedName>
</protein>
<accession>A0A2I1H8I0</accession>
<dbReference type="VEuPathDB" id="FungiDB:RhiirA1_399475"/>
<sequence length="348" mass="42043">MDMIDEIIKADQGFIDILKNSIRELEEGDRRRKGVYLIIACVKGKIKISEKGIRTIDYLVSMILIEKSSEILLGIEEKVRRCLENFMKNLGNRKRIDEDYYLELLAIEKFIQEEDMKLDILGYSELKNIVKEKEKMEQFLLEVKKKNQENYIIEIIDEGLKSNEFNLYWKNEWFKRMANRNKFTFWQCSEEYTKERSYKIKNLLKELPTYEVLYKREERSYDRRNLYETIFEYEEMLISENKKNDLEKFDEISKKKEYKILIGVYGGSVMENIERIWIKRCDEKRNEDDNDKDINRKLRKIEKTNEKIINEKNTEKLIKLATRDSLIGDVTNNRSFKNTWGTKMKVYS</sequence>
<dbReference type="VEuPathDB" id="FungiDB:RhiirFUN_022359"/>
<comment type="caution">
    <text evidence="1">The sequence shown here is derived from an EMBL/GenBank/DDBJ whole genome shotgun (WGS) entry which is preliminary data.</text>
</comment>
<evidence type="ECO:0000313" key="2">
    <source>
        <dbReference type="Proteomes" id="UP000234323"/>
    </source>
</evidence>
<dbReference type="AlphaFoldDB" id="A0A2I1H8I0"/>
<keyword evidence="2" id="KW-1185">Reference proteome</keyword>
<name>A0A2I1H8I0_9GLOM</name>
<gene>
    <name evidence="1" type="ORF">RhiirA4_474502</name>
</gene>
<organism evidence="1 2">
    <name type="scientific">Rhizophagus irregularis</name>
    <dbReference type="NCBI Taxonomy" id="588596"/>
    <lineage>
        <taxon>Eukaryota</taxon>
        <taxon>Fungi</taxon>
        <taxon>Fungi incertae sedis</taxon>
        <taxon>Mucoromycota</taxon>
        <taxon>Glomeromycotina</taxon>
        <taxon>Glomeromycetes</taxon>
        <taxon>Glomerales</taxon>
        <taxon>Glomeraceae</taxon>
        <taxon>Rhizophagus</taxon>
    </lineage>
</organism>
<reference evidence="1 2" key="1">
    <citation type="submission" date="2015-10" db="EMBL/GenBank/DDBJ databases">
        <title>Genome analyses suggest a sexual origin of heterokaryosis in a supposedly ancient asexual fungus.</title>
        <authorList>
            <person name="Ropars J."/>
            <person name="Sedzielewska K."/>
            <person name="Noel J."/>
            <person name="Charron P."/>
            <person name="Farinelli L."/>
            <person name="Marton T."/>
            <person name="Kruger M."/>
            <person name="Pelin A."/>
            <person name="Brachmann A."/>
            <person name="Corradi N."/>
        </authorList>
    </citation>
    <scope>NUCLEOTIDE SEQUENCE [LARGE SCALE GENOMIC DNA]</scope>
    <source>
        <strain evidence="1 2">A4</strain>
    </source>
</reference>
<dbReference type="VEuPathDB" id="FungiDB:FUN_014089"/>
<evidence type="ECO:0000313" key="1">
    <source>
        <dbReference type="EMBL" id="PKY55189.1"/>
    </source>
</evidence>
<dbReference type="VEuPathDB" id="FungiDB:RhiirA1_476107"/>
<dbReference type="Proteomes" id="UP000234323">
    <property type="component" value="Unassembled WGS sequence"/>
</dbReference>